<dbReference type="OrthoDB" id="3269759at2759"/>
<dbReference type="AlphaFoldDB" id="A0A409XS31"/>
<protein>
    <submittedName>
        <fullName evidence="1">Uncharacterized protein</fullName>
    </submittedName>
</protein>
<evidence type="ECO:0000313" key="1">
    <source>
        <dbReference type="EMBL" id="PPQ93623.1"/>
    </source>
</evidence>
<proteinExistence type="predicted"/>
<sequence>MEQTAALEEYYKKLKIWKQEEAVVKQQIAGMIPDSLFLKICMLPTAEFMWEVLGANFQNKSHMVLIDLC</sequence>
<comment type="caution">
    <text evidence="1">The sequence shown here is derived from an EMBL/GenBank/DDBJ whole genome shotgun (WGS) entry which is preliminary data.</text>
</comment>
<gene>
    <name evidence="1" type="ORF">CVT25_001000</name>
</gene>
<keyword evidence="2" id="KW-1185">Reference proteome</keyword>
<evidence type="ECO:0000313" key="2">
    <source>
        <dbReference type="Proteomes" id="UP000283269"/>
    </source>
</evidence>
<name>A0A409XS31_PSICY</name>
<dbReference type="InParanoid" id="A0A409XS31"/>
<accession>A0A409XS31</accession>
<dbReference type="EMBL" id="NHYD01000672">
    <property type="protein sequence ID" value="PPQ93623.1"/>
    <property type="molecule type" value="Genomic_DNA"/>
</dbReference>
<reference evidence="1 2" key="1">
    <citation type="journal article" date="2018" name="Evol. Lett.">
        <title>Horizontal gene cluster transfer increased hallucinogenic mushroom diversity.</title>
        <authorList>
            <person name="Reynolds H.T."/>
            <person name="Vijayakumar V."/>
            <person name="Gluck-Thaler E."/>
            <person name="Korotkin H.B."/>
            <person name="Matheny P.B."/>
            <person name="Slot J.C."/>
        </authorList>
    </citation>
    <scope>NUCLEOTIDE SEQUENCE [LARGE SCALE GENOMIC DNA]</scope>
    <source>
        <strain evidence="1 2">2631</strain>
    </source>
</reference>
<dbReference type="Proteomes" id="UP000283269">
    <property type="component" value="Unassembled WGS sequence"/>
</dbReference>
<organism evidence="1 2">
    <name type="scientific">Psilocybe cyanescens</name>
    <dbReference type="NCBI Taxonomy" id="93625"/>
    <lineage>
        <taxon>Eukaryota</taxon>
        <taxon>Fungi</taxon>
        <taxon>Dikarya</taxon>
        <taxon>Basidiomycota</taxon>
        <taxon>Agaricomycotina</taxon>
        <taxon>Agaricomycetes</taxon>
        <taxon>Agaricomycetidae</taxon>
        <taxon>Agaricales</taxon>
        <taxon>Agaricineae</taxon>
        <taxon>Strophariaceae</taxon>
        <taxon>Psilocybe</taxon>
    </lineage>
</organism>